<feature type="non-terminal residue" evidence="2">
    <location>
        <position position="1"/>
    </location>
</feature>
<accession>A0AA36ULJ1</accession>
<evidence type="ECO:0000313" key="3">
    <source>
        <dbReference type="Proteomes" id="UP000004982"/>
    </source>
</evidence>
<evidence type="ECO:0000313" key="2">
    <source>
        <dbReference type="EMBL" id="EGQ78318.1"/>
    </source>
</evidence>
<sequence>VGQQKPCYYVGEKAFRRNAHPTQPPRKTGREQMAEVRRFQTACKAA</sequence>
<evidence type="ECO:0000256" key="1">
    <source>
        <dbReference type="SAM" id="MobiDB-lite"/>
    </source>
</evidence>
<feature type="region of interest" description="Disordered" evidence="1">
    <location>
        <begin position="17"/>
        <end position="46"/>
    </location>
</feature>
<gene>
    <name evidence="2" type="ORF">HMPREF9418_0237</name>
</gene>
<protein>
    <submittedName>
        <fullName evidence="2">TetR family transcriptional regulator</fullName>
    </submittedName>
</protein>
<comment type="caution">
    <text evidence="2">The sequence shown here is derived from an EMBL/GenBank/DDBJ whole genome shotgun (WGS) entry which is preliminary data.</text>
</comment>
<dbReference type="Proteomes" id="UP000004982">
    <property type="component" value="Unassembled WGS sequence"/>
</dbReference>
<reference evidence="2 3" key="1">
    <citation type="submission" date="2011-05" db="EMBL/GenBank/DDBJ databases">
        <authorList>
            <person name="Muzny D."/>
            <person name="Qin X."/>
            <person name="Deng J."/>
            <person name="Jiang H."/>
            <person name="Liu Y."/>
            <person name="Qu J."/>
            <person name="Song X.-Z."/>
            <person name="Zhang L."/>
            <person name="Thornton R."/>
            <person name="Coyle M."/>
            <person name="Francisco L."/>
            <person name="Jackson L."/>
            <person name="Javaid M."/>
            <person name="Korchina V."/>
            <person name="Kovar C."/>
            <person name="Mata R."/>
            <person name="Mathew T."/>
            <person name="Ngo R."/>
            <person name="Nguyen L."/>
            <person name="Nguyen N."/>
            <person name="Okwuonu G."/>
            <person name="Ongeri F."/>
            <person name="Pham C."/>
            <person name="Simmons D."/>
            <person name="Wilczek-Boney K."/>
            <person name="Hale W."/>
            <person name="Jakkamsetti A."/>
            <person name="Pham P."/>
            <person name="Ruth R."/>
            <person name="San Lucas F."/>
            <person name="Warren J."/>
            <person name="Zhang J."/>
            <person name="Zhao Z."/>
            <person name="Zhou C."/>
            <person name="Zhu D."/>
            <person name="Lee S."/>
            <person name="Bess C."/>
            <person name="Blankenburg K."/>
            <person name="Forbes L."/>
            <person name="Fu Q."/>
            <person name="Gubbala S."/>
            <person name="Hirani K."/>
            <person name="Jayaseelan J.C."/>
            <person name="Lara F."/>
            <person name="Munidasa M."/>
            <person name="Palculict T."/>
            <person name="Patil S."/>
            <person name="Pu L.-L."/>
            <person name="Saada N."/>
            <person name="Tang L."/>
            <person name="Weissenberger G."/>
            <person name="Zhu Y."/>
            <person name="Hemphill L."/>
            <person name="Shang Y."/>
            <person name="Youmans B."/>
            <person name="Ayvaz T."/>
            <person name="Ross M."/>
            <person name="Santibanez J."/>
            <person name="Aqrawi P."/>
            <person name="Gross S."/>
            <person name="Joshi V."/>
            <person name="Fowler G."/>
            <person name="Nazareth L."/>
            <person name="Reid J."/>
            <person name="Worley K."/>
            <person name="Petrosino J."/>
            <person name="Highlander S."/>
            <person name="Gibbs R."/>
        </authorList>
    </citation>
    <scope>NUCLEOTIDE SEQUENCE [LARGE SCALE GENOMIC DNA]</scope>
    <source>
        <strain evidence="2 3">ATCC 33926</strain>
    </source>
</reference>
<name>A0AA36ULJ1_9NEIS</name>
<dbReference type="EMBL" id="AFQE01000016">
    <property type="protein sequence ID" value="EGQ78318.1"/>
    <property type="molecule type" value="Genomic_DNA"/>
</dbReference>
<feature type="compositionally biased region" description="Basic and acidic residues" evidence="1">
    <location>
        <begin position="28"/>
        <end position="38"/>
    </location>
</feature>
<organism evidence="2 3">
    <name type="scientific">Neisseria macacae ATCC 33926</name>
    <dbReference type="NCBI Taxonomy" id="997348"/>
    <lineage>
        <taxon>Bacteria</taxon>
        <taxon>Pseudomonadati</taxon>
        <taxon>Pseudomonadota</taxon>
        <taxon>Betaproteobacteria</taxon>
        <taxon>Neisseriales</taxon>
        <taxon>Neisseriaceae</taxon>
        <taxon>Neisseria</taxon>
    </lineage>
</organism>
<dbReference type="AlphaFoldDB" id="A0AA36ULJ1"/>
<proteinExistence type="predicted"/>